<evidence type="ECO:0008006" key="4">
    <source>
        <dbReference type="Google" id="ProtNLM"/>
    </source>
</evidence>
<feature type="transmembrane region" description="Helical" evidence="1">
    <location>
        <begin position="72"/>
        <end position="89"/>
    </location>
</feature>
<evidence type="ECO:0000256" key="1">
    <source>
        <dbReference type="SAM" id="Phobius"/>
    </source>
</evidence>
<keyword evidence="3" id="KW-1185">Reference proteome</keyword>
<reference evidence="3" key="1">
    <citation type="journal article" date="2019" name="Int. J. Syst. Evol. Microbiol.">
        <title>The Global Catalogue of Microorganisms (GCM) 10K type strain sequencing project: providing services to taxonomists for standard genome sequencing and annotation.</title>
        <authorList>
            <consortium name="The Broad Institute Genomics Platform"/>
            <consortium name="The Broad Institute Genome Sequencing Center for Infectious Disease"/>
            <person name="Wu L."/>
            <person name="Ma J."/>
        </authorList>
    </citation>
    <scope>NUCLEOTIDE SEQUENCE [LARGE SCALE GENOMIC DNA]</scope>
    <source>
        <strain evidence="3">JCM 17924</strain>
    </source>
</reference>
<keyword evidence="1" id="KW-0812">Transmembrane</keyword>
<proteinExistence type="predicted"/>
<name>A0ABP8JNF8_9BACT</name>
<comment type="caution">
    <text evidence="2">The sequence shown here is derived from an EMBL/GenBank/DDBJ whole genome shotgun (WGS) entry which is preliminary data.</text>
</comment>
<feature type="transmembrane region" description="Helical" evidence="1">
    <location>
        <begin position="6"/>
        <end position="28"/>
    </location>
</feature>
<dbReference type="EMBL" id="BAABHA010000015">
    <property type="protein sequence ID" value="GAA4393665.1"/>
    <property type="molecule type" value="Genomic_DNA"/>
</dbReference>
<keyword evidence="1" id="KW-1133">Transmembrane helix</keyword>
<sequence length="150" mass="16077">MNALLIAYAPALAYFAAVFLYAGVAAGSNEYQIARGYDVSHLWETRERLAGIGPAAVLACLCDALLGNYSAALLSSPLYLIGGGLLFSLRFDTRLNLRRELGRHYVGTDPNTAKADKAVARWGLSGRQYAALKLAGLLLCAAALLFLRKP</sequence>
<dbReference type="RefSeq" id="WP_345228041.1">
    <property type="nucleotide sequence ID" value="NZ_BAABHA010000015.1"/>
</dbReference>
<evidence type="ECO:0000313" key="3">
    <source>
        <dbReference type="Proteomes" id="UP001500454"/>
    </source>
</evidence>
<feature type="transmembrane region" description="Helical" evidence="1">
    <location>
        <begin position="130"/>
        <end position="147"/>
    </location>
</feature>
<keyword evidence="1" id="KW-0472">Membrane</keyword>
<accession>A0ABP8JNF8</accession>
<protein>
    <recommendedName>
        <fullName evidence="4">DUF1772 domain-containing protein</fullName>
    </recommendedName>
</protein>
<gene>
    <name evidence="2" type="ORF">GCM10023186_45460</name>
</gene>
<evidence type="ECO:0000313" key="2">
    <source>
        <dbReference type="EMBL" id="GAA4393665.1"/>
    </source>
</evidence>
<dbReference type="Proteomes" id="UP001500454">
    <property type="component" value="Unassembled WGS sequence"/>
</dbReference>
<organism evidence="2 3">
    <name type="scientific">Hymenobacter koreensis</name>
    <dbReference type="NCBI Taxonomy" id="1084523"/>
    <lineage>
        <taxon>Bacteria</taxon>
        <taxon>Pseudomonadati</taxon>
        <taxon>Bacteroidota</taxon>
        <taxon>Cytophagia</taxon>
        <taxon>Cytophagales</taxon>
        <taxon>Hymenobacteraceae</taxon>
        <taxon>Hymenobacter</taxon>
    </lineage>
</organism>